<name>H3GV98_PHYRM</name>
<evidence type="ECO:0000313" key="3">
    <source>
        <dbReference type="Proteomes" id="UP000005238"/>
    </source>
</evidence>
<sequence>MAEVPPGQKRKHDEPDNARKRRRVRSSAERPAIETASSLGGVAVFKTVWGAWRGRRHRCAVPARQMASVIVFEVVLRVAGAVIVRLDEPRAPPVLKVRSGGVSGGGDRGDFGARDGGAILGRVATAESPLPGTETGGGTTPSRTPPIMPQDVYARKLVAFTPDKEKWMKAKAYRPIGTTFIIGQVYRQVKKGKNASLFEIRWLDSQFQSAVEHISVGAVQFGIKNYVALTLVKNPDWRILVRPDLTEEIAFEKDDSDCKEEVLEAFDPSELLPTSLTEVEAIRRMRFVPSGEVKGPSYLYEHGDGSTKTYLRSLLWRHVLHETNKYAVVNSVRVATPFTLDELMIFLGILFYMATNDEGGQYIHVGRNVALDEASVACRSRQGRHMIVYNPMKPTATSWIA</sequence>
<reference evidence="2" key="2">
    <citation type="submission" date="2015-06" db="UniProtKB">
        <authorList>
            <consortium name="EnsemblProtists"/>
        </authorList>
    </citation>
    <scope>IDENTIFICATION</scope>
    <source>
        <strain evidence="2">Pr102</strain>
    </source>
</reference>
<dbReference type="HOGENOM" id="CLU_687891_0_0_1"/>
<evidence type="ECO:0008006" key="4">
    <source>
        <dbReference type="Google" id="ProtNLM"/>
    </source>
</evidence>
<dbReference type="EnsemblProtists" id="Phyra81236">
    <property type="protein sequence ID" value="Phyra81236"/>
    <property type="gene ID" value="Phyra81236"/>
</dbReference>
<reference evidence="3" key="1">
    <citation type="journal article" date="2006" name="Science">
        <title>Phytophthora genome sequences uncover evolutionary origins and mechanisms of pathogenesis.</title>
        <authorList>
            <person name="Tyler B.M."/>
            <person name="Tripathy S."/>
            <person name="Zhang X."/>
            <person name="Dehal P."/>
            <person name="Jiang R.H."/>
            <person name="Aerts A."/>
            <person name="Arredondo F.D."/>
            <person name="Baxter L."/>
            <person name="Bensasson D."/>
            <person name="Beynon J.L."/>
            <person name="Chapman J."/>
            <person name="Damasceno C.M."/>
            <person name="Dorrance A.E."/>
            <person name="Dou D."/>
            <person name="Dickerman A.W."/>
            <person name="Dubchak I.L."/>
            <person name="Garbelotto M."/>
            <person name="Gijzen M."/>
            <person name="Gordon S.G."/>
            <person name="Govers F."/>
            <person name="Grunwald N.J."/>
            <person name="Huang W."/>
            <person name="Ivors K.L."/>
            <person name="Jones R.W."/>
            <person name="Kamoun S."/>
            <person name="Krampis K."/>
            <person name="Lamour K.H."/>
            <person name="Lee M.K."/>
            <person name="McDonald W.H."/>
            <person name="Medina M."/>
            <person name="Meijer H.J."/>
            <person name="Nordberg E.K."/>
            <person name="Maclean D.J."/>
            <person name="Ospina-Giraldo M.D."/>
            <person name="Morris P.F."/>
            <person name="Phuntumart V."/>
            <person name="Putnam N.H."/>
            <person name="Rash S."/>
            <person name="Rose J.K."/>
            <person name="Sakihama Y."/>
            <person name="Salamov A.A."/>
            <person name="Savidor A."/>
            <person name="Scheuring C.F."/>
            <person name="Smith B.M."/>
            <person name="Sobral B.W."/>
            <person name="Terry A."/>
            <person name="Torto-Alalibo T.A."/>
            <person name="Win J."/>
            <person name="Xu Z."/>
            <person name="Zhang H."/>
            <person name="Grigoriev I.V."/>
            <person name="Rokhsar D.S."/>
            <person name="Boore J.L."/>
        </authorList>
    </citation>
    <scope>NUCLEOTIDE SEQUENCE [LARGE SCALE GENOMIC DNA]</scope>
    <source>
        <strain evidence="3">Pr102</strain>
    </source>
</reference>
<dbReference type="VEuPathDB" id="FungiDB:KRP22_7630"/>
<keyword evidence="3" id="KW-1185">Reference proteome</keyword>
<proteinExistence type="predicted"/>
<dbReference type="STRING" id="164328.H3GV98"/>
<dbReference type="EMBL" id="DS566054">
    <property type="status" value="NOT_ANNOTATED_CDS"/>
    <property type="molecule type" value="Genomic_DNA"/>
</dbReference>
<dbReference type="Proteomes" id="UP000005238">
    <property type="component" value="Unassembled WGS sequence"/>
</dbReference>
<evidence type="ECO:0000313" key="2">
    <source>
        <dbReference type="EnsemblProtists" id="Phyra81236"/>
    </source>
</evidence>
<dbReference type="AlphaFoldDB" id="H3GV98"/>
<feature type="region of interest" description="Disordered" evidence="1">
    <location>
        <begin position="1"/>
        <end position="32"/>
    </location>
</feature>
<accession>H3GV98</accession>
<evidence type="ECO:0000256" key="1">
    <source>
        <dbReference type="SAM" id="MobiDB-lite"/>
    </source>
</evidence>
<protein>
    <recommendedName>
        <fullName evidence="4">PiggyBac transposable element-derived protein domain-containing protein</fullName>
    </recommendedName>
</protein>
<feature type="region of interest" description="Disordered" evidence="1">
    <location>
        <begin position="126"/>
        <end position="146"/>
    </location>
</feature>
<organism evidence="2 3">
    <name type="scientific">Phytophthora ramorum</name>
    <name type="common">Sudden oak death agent</name>
    <dbReference type="NCBI Taxonomy" id="164328"/>
    <lineage>
        <taxon>Eukaryota</taxon>
        <taxon>Sar</taxon>
        <taxon>Stramenopiles</taxon>
        <taxon>Oomycota</taxon>
        <taxon>Peronosporomycetes</taxon>
        <taxon>Peronosporales</taxon>
        <taxon>Peronosporaceae</taxon>
        <taxon>Phytophthora</taxon>
    </lineage>
</organism>
<dbReference type="InParanoid" id="H3GV98"/>